<feature type="binding site" evidence="1">
    <location>
        <position position="99"/>
    </location>
    <ligand>
        <name>Mg(2+)</name>
        <dbReference type="ChEBI" id="CHEBI:18420"/>
        <label>2</label>
    </ligand>
</feature>
<dbReference type="Proteomes" id="UP001500752">
    <property type="component" value="Unassembled WGS sequence"/>
</dbReference>
<dbReference type="SUPFAM" id="SSF56042">
    <property type="entry name" value="PurM C-terminal domain-like"/>
    <property type="match status" value="1"/>
</dbReference>
<comment type="catalytic activity">
    <reaction evidence="1">
        <text>thiamine phosphate + ATP = thiamine diphosphate + ADP</text>
        <dbReference type="Rhea" id="RHEA:15913"/>
        <dbReference type="ChEBI" id="CHEBI:30616"/>
        <dbReference type="ChEBI" id="CHEBI:37575"/>
        <dbReference type="ChEBI" id="CHEBI:58937"/>
        <dbReference type="ChEBI" id="CHEBI:456216"/>
        <dbReference type="EC" id="2.7.4.16"/>
    </reaction>
</comment>
<feature type="binding site" evidence="1">
    <location>
        <position position="72"/>
    </location>
    <ligand>
        <name>substrate</name>
    </ligand>
</feature>
<organism evidence="3 4">
    <name type="scientific">Arthrobacter ginkgonis</name>
    <dbReference type="NCBI Taxonomy" id="1630594"/>
    <lineage>
        <taxon>Bacteria</taxon>
        <taxon>Bacillati</taxon>
        <taxon>Actinomycetota</taxon>
        <taxon>Actinomycetes</taxon>
        <taxon>Micrococcales</taxon>
        <taxon>Micrococcaceae</taxon>
        <taxon>Arthrobacter</taxon>
    </lineage>
</organism>
<feature type="binding site" evidence="1">
    <location>
        <position position="99"/>
    </location>
    <ligand>
        <name>Mg(2+)</name>
        <dbReference type="ChEBI" id="CHEBI:18420"/>
        <label>3</label>
    </ligand>
</feature>
<accession>A0ABP7BUX0</accession>
<evidence type="ECO:0000259" key="2">
    <source>
        <dbReference type="Pfam" id="PF00586"/>
    </source>
</evidence>
<name>A0ABP7BUX0_9MICC</name>
<dbReference type="InterPro" id="IPR036921">
    <property type="entry name" value="PurM-like_N_sf"/>
</dbReference>
<dbReference type="SUPFAM" id="SSF55326">
    <property type="entry name" value="PurM N-terminal domain-like"/>
    <property type="match status" value="1"/>
</dbReference>
<comment type="miscellaneous">
    <text evidence="1">Reaction mechanism of ThiL seems to utilize a direct, inline transfer of the gamma-phosphate of ATP to TMP rather than a phosphorylated enzyme intermediate.</text>
</comment>
<keyword evidence="1" id="KW-0067">ATP-binding</keyword>
<dbReference type="RefSeq" id="WP_345148372.1">
    <property type="nucleotide sequence ID" value="NZ_BAABEO010000008.1"/>
</dbReference>
<dbReference type="Gene3D" id="3.90.650.10">
    <property type="entry name" value="PurM-like C-terminal domain"/>
    <property type="match status" value="1"/>
</dbReference>
<keyword evidence="1" id="KW-0479">Metal-binding</keyword>
<feature type="binding site" evidence="1">
    <location>
        <position position="49"/>
    </location>
    <ligand>
        <name>Mg(2+)</name>
        <dbReference type="ChEBI" id="CHEBI:18420"/>
        <label>3</label>
    </ligand>
</feature>
<evidence type="ECO:0000313" key="3">
    <source>
        <dbReference type="EMBL" id="GAA3670524.1"/>
    </source>
</evidence>
<protein>
    <recommendedName>
        <fullName evidence="1">Thiamine-monophosphate kinase</fullName>
        <shortName evidence="1">TMP kinase</shortName>
        <shortName evidence="1">Thiamine-phosphate kinase</shortName>
        <ecNumber evidence="1">2.7.4.16</ecNumber>
    </recommendedName>
</protein>
<comment type="caution">
    <text evidence="3">The sequence shown here is derived from an EMBL/GenBank/DDBJ whole genome shotgun (WGS) entry which is preliminary data.</text>
</comment>
<feature type="binding site" evidence="1">
    <location>
        <position position="150"/>
    </location>
    <ligand>
        <name>Mg(2+)</name>
        <dbReference type="ChEBI" id="CHEBI:18420"/>
        <label>1</label>
    </ligand>
</feature>
<keyword evidence="4" id="KW-1185">Reference proteome</keyword>
<feature type="binding site" evidence="1">
    <location>
        <position position="63"/>
    </location>
    <ligand>
        <name>Mg(2+)</name>
        <dbReference type="ChEBI" id="CHEBI:18420"/>
        <label>4</label>
    </ligand>
</feature>
<dbReference type="GO" id="GO:0016301">
    <property type="term" value="F:kinase activity"/>
    <property type="evidence" value="ECO:0007669"/>
    <property type="project" value="UniProtKB-KW"/>
</dbReference>
<comment type="caution">
    <text evidence="1">Lacks conserved residue(s) required for the propagation of feature annotation.</text>
</comment>
<feature type="binding site" evidence="1">
    <location>
        <position position="99"/>
    </location>
    <ligand>
        <name>Mg(2+)</name>
        <dbReference type="ChEBI" id="CHEBI:18420"/>
        <label>4</label>
    </ligand>
</feature>
<proteinExistence type="inferred from homology"/>
<feature type="domain" description="PurM-like N-terminal" evidence="2">
    <location>
        <begin position="47"/>
        <end position="165"/>
    </location>
</feature>
<comment type="similarity">
    <text evidence="1">Belongs to the thiamine-monophosphate kinase family.</text>
</comment>
<keyword evidence="1 3" id="KW-0418">Kinase</keyword>
<feature type="binding site" evidence="1">
    <location>
        <position position="132"/>
    </location>
    <ligand>
        <name>ATP</name>
        <dbReference type="ChEBI" id="CHEBI:30616"/>
    </ligand>
</feature>
<feature type="binding site" evidence="1">
    <location>
        <begin position="149"/>
        <end position="150"/>
    </location>
    <ligand>
        <name>ATP</name>
        <dbReference type="ChEBI" id="CHEBI:30616"/>
    </ligand>
</feature>
<keyword evidence="1" id="KW-0460">Magnesium</keyword>
<feature type="binding site" evidence="1">
    <location>
        <position position="49"/>
    </location>
    <ligand>
        <name>Mg(2+)</name>
        <dbReference type="ChEBI" id="CHEBI:18420"/>
        <label>4</label>
    </ligand>
</feature>
<feature type="binding site" evidence="1">
    <location>
        <position position="175"/>
    </location>
    <ligand>
        <name>ATP</name>
        <dbReference type="ChEBI" id="CHEBI:30616"/>
    </ligand>
</feature>
<feature type="binding site" evidence="1">
    <location>
        <position position="65"/>
    </location>
    <ligand>
        <name>Mg(2+)</name>
        <dbReference type="ChEBI" id="CHEBI:18420"/>
        <label>2</label>
    </ligand>
</feature>
<dbReference type="HAMAP" id="MF_02128">
    <property type="entry name" value="TMP_kinase"/>
    <property type="match status" value="1"/>
</dbReference>
<keyword evidence="1" id="KW-0784">Thiamine biosynthesis</keyword>
<reference evidence="4" key="1">
    <citation type="journal article" date="2019" name="Int. J. Syst. Evol. Microbiol.">
        <title>The Global Catalogue of Microorganisms (GCM) 10K type strain sequencing project: providing services to taxonomists for standard genome sequencing and annotation.</title>
        <authorList>
            <consortium name="The Broad Institute Genomics Platform"/>
            <consortium name="The Broad Institute Genome Sequencing Center for Infectious Disease"/>
            <person name="Wu L."/>
            <person name="Ma J."/>
        </authorList>
    </citation>
    <scope>NUCLEOTIDE SEQUENCE [LARGE SCALE GENOMIC DNA]</scope>
    <source>
        <strain evidence="4">JCM 30742</strain>
    </source>
</reference>
<dbReference type="CDD" id="cd02194">
    <property type="entry name" value="ThiL"/>
    <property type="match status" value="1"/>
</dbReference>
<feature type="binding site" evidence="1">
    <location>
        <position position="362"/>
    </location>
    <ligand>
        <name>substrate</name>
    </ligand>
</feature>
<dbReference type="InterPro" id="IPR006283">
    <property type="entry name" value="ThiL-like"/>
</dbReference>
<feature type="binding site" evidence="1">
    <location>
        <position position="245"/>
    </location>
    <ligand>
        <name>ATP</name>
        <dbReference type="ChEBI" id="CHEBI:30616"/>
    </ligand>
</feature>
<feature type="binding site" evidence="1">
    <location>
        <position position="246"/>
    </location>
    <ligand>
        <name>Mg(2+)</name>
        <dbReference type="ChEBI" id="CHEBI:18420"/>
        <label>5</label>
    </ligand>
</feature>
<dbReference type="Gene3D" id="3.30.1330.10">
    <property type="entry name" value="PurM-like, N-terminal domain"/>
    <property type="match status" value="1"/>
</dbReference>
<sequence length="367" mass="35964">MADTGPAEPVAVDTADAGPTVAGLGEAGLLARILPRLAGAPALLGPGDDAAVVAAPDGRFVVSVDTLVQDQDFRLEWPNGYRTTGFDVGWKSAAQNLSDINAMGAVATALVMSLTLPAHTPVAWVESLADGYAAAVRTLGADRCALAGGDLGAGSELAVTAAATGSLEGRAAVVRSGARPGDTLAVCGVLGAAAAGLALLESPVPYATLGEAERALVARQARPLPPLAAGPEAARAGARAMLDLSDGLVRDAGRMAAASGCGIDLEAAALAEDAAALAGAGTATGVPPLLWVLSGGEDHGLLAAFPPGTPLPEGFRRVGAVVEASVVEAAGAGAAGAAAPVRVDGRPAAEALARLHGQRPGYDHFGG</sequence>
<feature type="binding site" evidence="1">
    <location>
        <position position="297"/>
    </location>
    <ligand>
        <name>substrate</name>
    </ligand>
</feature>
<comment type="pathway">
    <text evidence="1">Cofactor biosynthesis; thiamine diphosphate biosynthesis; thiamine diphosphate from thiamine phosphate: step 1/1.</text>
</comment>
<evidence type="ECO:0000313" key="4">
    <source>
        <dbReference type="Proteomes" id="UP001500752"/>
    </source>
</evidence>
<dbReference type="PANTHER" id="PTHR30270:SF0">
    <property type="entry name" value="THIAMINE-MONOPHOSPHATE KINASE"/>
    <property type="match status" value="1"/>
</dbReference>
<evidence type="ECO:0000256" key="1">
    <source>
        <dbReference type="HAMAP-Rule" id="MF_02128"/>
    </source>
</evidence>
<dbReference type="InterPro" id="IPR016188">
    <property type="entry name" value="PurM-like_N"/>
</dbReference>
<keyword evidence="1" id="KW-0808">Transferase</keyword>
<dbReference type="PANTHER" id="PTHR30270">
    <property type="entry name" value="THIAMINE-MONOPHOSPHATE KINASE"/>
    <property type="match status" value="1"/>
</dbReference>
<dbReference type="EC" id="2.7.4.16" evidence="1"/>
<feature type="binding site" evidence="1">
    <location>
        <position position="65"/>
    </location>
    <ligand>
        <name>Mg(2+)</name>
        <dbReference type="ChEBI" id="CHEBI:18420"/>
        <label>1</label>
    </ligand>
</feature>
<dbReference type="InterPro" id="IPR036676">
    <property type="entry name" value="PurM-like_C_sf"/>
</dbReference>
<dbReference type="Pfam" id="PF00586">
    <property type="entry name" value="AIRS"/>
    <property type="match status" value="1"/>
</dbReference>
<dbReference type="NCBIfam" id="TIGR01379">
    <property type="entry name" value="thiL"/>
    <property type="match status" value="1"/>
</dbReference>
<comment type="function">
    <text evidence="1">Catalyzes the ATP-dependent phosphorylation of thiamine-monophosphate (TMP) to form thiamine-pyrophosphate (TPP), the active form of vitamin B1.</text>
</comment>
<feature type="binding site" evidence="1">
    <location>
        <position position="243"/>
    </location>
    <ligand>
        <name>Mg(2+)</name>
        <dbReference type="ChEBI" id="CHEBI:18420"/>
        <label>3</label>
    </ligand>
</feature>
<gene>
    <name evidence="1" type="primary">thiL</name>
    <name evidence="3" type="ORF">GCM10023081_06040</name>
</gene>
<dbReference type="EMBL" id="BAABEO010000008">
    <property type="protein sequence ID" value="GAA3670524.1"/>
    <property type="molecule type" value="Genomic_DNA"/>
</dbReference>
<keyword evidence="1" id="KW-0547">Nucleotide-binding</keyword>